<evidence type="ECO:0000256" key="1">
    <source>
        <dbReference type="ARBA" id="ARBA00010996"/>
    </source>
</evidence>
<accession>A0A3E0TLU9</accession>
<dbReference type="GO" id="GO:0046872">
    <property type="term" value="F:metal ion binding"/>
    <property type="evidence" value="ECO:0007669"/>
    <property type="project" value="UniProtKB-KW"/>
</dbReference>
<comment type="caution">
    <text evidence="6">The sequence shown here is derived from an EMBL/GenBank/DDBJ whole genome shotgun (WGS) entry which is preliminary data.</text>
</comment>
<evidence type="ECO:0000256" key="2">
    <source>
        <dbReference type="ARBA" id="ARBA00023008"/>
    </source>
</evidence>
<dbReference type="Proteomes" id="UP000256478">
    <property type="component" value="Unassembled WGS sequence"/>
</dbReference>
<dbReference type="PROSITE" id="PS51352">
    <property type="entry name" value="THIOREDOXIN_2"/>
    <property type="match status" value="1"/>
</dbReference>
<dbReference type="SUPFAM" id="SSF52833">
    <property type="entry name" value="Thioredoxin-like"/>
    <property type="match status" value="1"/>
</dbReference>
<protein>
    <submittedName>
        <fullName evidence="6">SCO family protein</fullName>
    </submittedName>
</protein>
<keyword evidence="2 3" id="KW-0186">Copper</keyword>
<organism evidence="6 7">
    <name type="scientific">Thalassotalea euphylliae</name>
    <dbReference type="NCBI Taxonomy" id="1655234"/>
    <lineage>
        <taxon>Bacteria</taxon>
        <taxon>Pseudomonadati</taxon>
        <taxon>Pseudomonadota</taxon>
        <taxon>Gammaproteobacteria</taxon>
        <taxon>Alteromonadales</taxon>
        <taxon>Colwelliaceae</taxon>
        <taxon>Thalassotalea</taxon>
    </lineage>
</organism>
<feature type="binding site" evidence="3">
    <location>
        <position position="74"/>
    </location>
    <ligand>
        <name>Cu cation</name>
        <dbReference type="ChEBI" id="CHEBI:23378"/>
    </ligand>
</feature>
<proteinExistence type="inferred from homology"/>
<dbReference type="AlphaFoldDB" id="A0A3E0TLU9"/>
<feature type="domain" description="Thioredoxin" evidence="5">
    <location>
        <begin position="36"/>
        <end position="206"/>
    </location>
</feature>
<dbReference type="RefSeq" id="WP_116006403.1">
    <property type="nucleotide sequence ID" value="NZ_QUOU01000001.1"/>
</dbReference>
<comment type="similarity">
    <text evidence="1">Belongs to the SCO1/2 family.</text>
</comment>
<keyword evidence="3" id="KW-0479">Metal-binding</keyword>
<evidence type="ECO:0000313" key="7">
    <source>
        <dbReference type="Proteomes" id="UP000256478"/>
    </source>
</evidence>
<reference evidence="6 7" key="1">
    <citation type="submission" date="2018-08" db="EMBL/GenBank/DDBJ databases">
        <title>Thalassotalea euphylliae genome.</title>
        <authorList>
            <person name="Summers S."/>
            <person name="Rice S.A."/>
            <person name="Freckelton M.L."/>
            <person name="Nedved B.T."/>
            <person name="Hadfield M.G."/>
        </authorList>
    </citation>
    <scope>NUCLEOTIDE SEQUENCE [LARGE SCALE GENOMIC DNA]</scope>
    <source>
        <strain evidence="6 7">H1</strain>
    </source>
</reference>
<dbReference type="InterPro" id="IPR003782">
    <property type="entry name" value="SCO1/SenC"/>
</dbReference>
<evidence type="ECO:0000313" key="6">
    <source>
        <dbReference type="EMBL" id="REL25240.1"/>
    </source>
</evidence>
<keyword evidence="4" id="KW-1015">Disulfide bond</keyword>
<feature type="disulfide bond" description="Redox-active" evidence="4">
    <location>
        <begin position="74"/>
        <end position="78"/>
    </location>
</feature>
<dbReference type="Gene3D" id="3.40.30.10">
    <property type="entry name" value="Glutaredoxin"/>
    <property type="match status" value="1"/>
</dbReference>
<dbReference type="InterPro" id="IPR036249">
    <property type="entry name" value="Thioredoxin-like_sf"/>
</dbReference>
<evidence type="ECO:0000256" key="3">
    <source>
        <dbReference type="PIRSR" id="PIRSR603782-1"/>
    </source>
</evidence>
<dbReference type="Pfam" id="PF02630">
    <property type="entry name" value="SCO1-SenC"/>
    <property type="match status" value="1"/>
</dbReference>
<dbReference type="EMBL" id="QUOU01000001">
    <property type="protein sequence ID" value="REL25240.1"/>
    <property type="molecule type" value="Genomic_DNA"/>
</dbReference>
<gene>
    <name evidence="6" type="ORF">DXX93_00810</name>
</gene>
<dbReference type="InterPro" id="IPR013766">
    <property type="entry name" value="Thioredoxin_domain"/>
</dbReference>
<dbReference type="CDD" id="cd02968">
    <property type="entry name" value="SCO"/>
    <property type="match status" value="1"/>
</dbReference>
<name>A0A3E0TLU9_9GAMM</name>
<feature type="binding site" evidence="3">
    <location>
        <position position="163"/>
    </location>
    <ligand>
        <name>Cu cation</name>
        <dbReference type="ChEBI" id="CHEBI:23378"/>
    </ligand>
</feature>
<evidence type="ECO:0000259" key="5">
    <source>
        <dbReference type="PROSITE" id="PS51352"/>
    </source>
</evidence>
<dbReference type="OrthoDB" id="9790194at2"/>
<dbReference type="PANTHER" id="PTHR12151:SF25">
    <property type="entry name" value="LINALOOL DEHYDRATASE_ISOMERASE DOMAIN-CONTAINING PROTEIN"/>
    <property type="match status" value="1"/>
</dbReference>
<sequence>MNKLLYVIVAAVSLVCGVFIYQAITQPELPQTALYYQQPRTIAPFSLTSHTGSEFTKQELAGQWSWVFFGYTSCPDVCPTTLQKLNFVYDELKAVTPNTQVLLVSVDPNRDTVDKLSQYIGYFNQEFFALRADHGSLFPFARNLGLMYAIADDISQKNYLVDHSASIVLINPDGDIAAIFKPQEVLGQIPTVNEDDLVADFRRIVALSAS</sequence>
<dbReference type="PANTHER" id="PTHR12151">
    <property type="entry name" value="ELECTRON TRANSPORT PROTIN SCO1/SENC FAMILY MEMBER"/>
    <property type="match status" value="1"/>
</dbReference>
<feature type="binding site" evidence="3">
    <location>
        <position position="78"/>
    </location>
    <ligand>
        <name>Cu cation</name>
        <dbReference type="ChEBI" id="CHEBI:23378"/>
    </ligand>
</feature>
<evidence type="ECO:0000256" key="4">
    <source>
        <dbReference type="PIRSR" id="PIRSR603782-2"/>
    </source>
</evidence>